<evidence type="ECO:0000256" key="8">
    <source>
        <dbReference type="SAM" id="Phobius"/>
    </source>
</evidence>
<name>A0A0R1S9L5_9LACO</name>
<comment type="caution">
    <text evidence="10">The sequence shown here is derived from an EMBL/GenBank/DDBJ whole genome shotgun (WGS) entry which is preliminary data.</text>
</comment>
<evidence type="ECO:0000256" key="4">
    <source>
        <dbReference type="ARBA" id="ARBA00022692"/>
    </source>
</evidence>
<dbReference type="Pfam" id="PF12821">
    <property type="entry name" value="ThrE_2"/>
    <property type="match status" value="1"/>
</dbReference>
<dbReference type="InterPro" id="IPR050539">
    <property type="entry name" value="ThrE_Dicarb/AminoAcid_Exp"/>
</dbReference>
<gene>
    <name evidence="10" type="ORF">FC27_GL001545</name>
</gene>
<proteinExistence type="inferred from homology"/>
<dbReference type="PANTHER" id="PTHR34390">
    <property type="entry name" value="UPF0442 PROTEIN YJJB-RELATED"/>
    <property type="match status" value="1"/>
</dbReference>
<evidence type="ECO:0000256" key="3">
    <source>
        <dbReference type="ARBA" id="ARBA00022519"/>
    </source>
</evidence>
<evidence type="ECO:0000259" key="9">
    <source>
        <dbReference type="Pfam" id="PF12821"/>
    </source>
</evidence>
<dbReference type="eggNOG" id="COG3610">
    <property type="taxonomic scope" value="Bacteria"/>
</dbReference>
<evidence type="ECO:0000256" key="6">
    <source>
        <dbReference type="ARBA" id="ARBA00023136"/>
    </source>
</evidence>
<keyword evidence="6 8" id="KW-0472">Membrane</keyword>
<dbReference type="PANTHER" id="PTHR34390:SF1">
    <property type="entry name" value="SUCCINATE TRANSPORTER SUBUNIT YJJB-RELATED"/>
    <property type="match status" value="1"/>
</dbReference>
<dbReference type="Proteomes" id="UP000051647">
    <property type="component" value="Unassembled WGS sequence"/>
</dbReference>
<feature type="transmembrane region" description="Helical" evidence="8">
    <location>
        <begin position="116"/>
        <end position="137"/>
    </location>
</feature>
<comment type="subcellular location">
    <subcellularLocation>
        <location evidence="1">Cell membrane</location>
        <topology evidence="1">Multi-pass membrane protein</topology>
    </subcellularLocation>
</comment>
<feature type="transmembrane region" description="Helical" evidence="8">
    <location>
        <begin position="27"/>
        <end position="45"/>
    </location>
</feature>
<dbReference type="EMBL" id="AZFA01000033">
    <property type="protein sequence ID" value="KRL65580.1"/>
    <property type="molecule type" value="Genomic_DNA"/>
</dbReference>
<comment type="similarity">
    <text evidence="7">Belongs to the ThrE exporter (TC 2.A.79) family.</text>
</comment>
<dbReference type="GO" id="GO:0005886">
    <property type="term" value="C:plasma membrane"/>
    <property type="evidence" value="ECO:0007669"/>
    <property type="project" value="UniProtKB-SubCell"/>
</dbReference>
<evidence type="ECO:0000313" key="11">
    <source>
        <dbReference type="Proteomes" id="UP000051647"/>
    </source>
</evidence>
<feature type="transmembrane region" description="Helical" evidence="8">
    <location>
        <begin position="51"/>
        <end position="72"/>
    </location>
</feature>
<keyword evidence="3" id="KW-0997">Cell inner membrane</keyword>
<dbReference type="GO" id="GO:0015744">
    <property type="term" value="P:succinate transport"/>
    <property type="evidence" value="ECO:0007669"/>
    <property type="project" value="TreeGrafter"/>
</dbReference>
<reference evidence="10 11" key="1">
    <citation type="journal article" date="2015" name="Genome Announc.">
        <title>Expanding the biotechnology potential of lactobacilli through comparative genomics of 213 strains and associated genera.</title>
        <authorList>
            <person name="Sun Z."/>
            <person name="Harris H.M."/>
            <person name="McCann A."/>
            <person name="Guo C."/>
            <person name="Argimon S."/>
            <person name="Zhang W."/>
            <person name="Yang X."/>
            <person name="Jeffery I.B."/>
            <person name="Cooney J.C."/>
            <person name="Kagawa T.F."/>
            <person name="Liu W."/>
            <person name="Song Y."/>
            <person name="Salvetti E."/>
            <person name="Wrobel A."/>
            <person name="Rasinkangas P."/>
            <person name="Parkhill J."/>
            <person name="Rea M.C."/>
            <person name="O'Sullivan O."/>
            <person name="Ritari J."/>
            <person name="Douillard F.P."/>
            <person name="Paul Ross R."/>
            <person name="Yang R."/>
            <person name="Briner A.E."/>
            <person name="Felis G.E."/>
            <person name="de Vos W.M."/>
            <person name="Barrangou R."/>
            <person name="Klaenhammer T.R."/>
            <person name="Caufield P.W."/>
            <person name="Cui Y."/>
            <person name="Zhang H."/>
            <person name="O'Toole P.W."/>
        </authorList>
    </citation>
    <scope>NUCLEOTIDE SEQUENCE [LARGE SCALE GENOMIC DNA]</scope>
    <source>
        <strain evidence="10 11">DSM 14857</strain>
    </source>
</reference>
<keyword evidence="4 8" id="KW-0812">Transmembrane</keyword>
<evidence type="ECO:0000256" key="5">
    <source>
        <dbReference type="ARBA" id="ARBA00022989"/>
    </source>
</evidence>
<evidence type="ECO:0000256" key="2">
    <source>
        <dbReference type="ARBA" id="ARBA00022475"/>
    </source>
</evidence>
<dbReference type="RefSeq" id="WP_010625579.1">
    <property type="nucleotide sequence ID" value="NZ_AZFA01000033.1"/>
</dbReference>
<accession>A0A0R1S9L5</accession>
<dbReference type="OrthoDB" id="9810047at2"/>
<protein>
    <recommendedName>
        <fullName evidence="9">Threonine/Serine exporter ThrE domain-containing protein</fullName>
    </recommendedName>
</protein>
<feature type="domain" description="Threonine/Serine exporter ThrE" evidence="9">
    <location>
        <begin position="11"/>
        <end position="131"/>
    </location>
</feature>
<feature type="transmembrane region" description="Helical" evidence="8">
    <location>
        <begin position="81"/>
        <end position="104"/>
    </location>
</feature>
<keyword evidence="5 8" id="KW-1133">Transmembrane helix</keyword>
<dbReference type="AlphaFoldDB" id="A0A0R1S9L5"/>
<dbReference type="PATRIC" id="fig|1423815.3.peg.1582"/>
<organism evidence="10 11">
    <name type="scientific">Companilactobacillus versmoldensis DSM 14857 = KCTC 3814</name>
    <dbReference type="NCBI Taxonomy" id="1423815"/>
    <lineage>
        <taxon>Bacteria</taxon>
        <taxon>Bacillati</taxon>
        <taxon>Bacillota</taxon>
        <taxon>Bacilli</taxon>
        <taxon>Lactobacillales</taxon>
        <taxon>Lactobacillaceae</taxon>
        <taxon>Companilactobacillus</taxon>
    </lineage>
</organism>
<evidence type="ECO:0000256" key="1">
    <source>
        <dbReference type="ARBA" id="ARBA00004651"/>
    </source>
</evidence>
<dbReference type="InterPro" id="IPR024528">
    <property type="entry name" value="ThrE_2"/>
</dbReference>
<evidence type="ECO:0000256" key="7">
    <source>
        <dbReference type="ARBA" id="ARBA00034125"/>
    </source>
</evidence>
<sequence length="152" mass="16846">MDIIENLVLGGLSAIGFSLITNAPRRAARIIGITGALSWTVFYILKNYSHMNILIANYIGAVIISALAYFFARRYRLPENIIVIPCLVNLVPGGNAYRTILYMVQNNYSGSINQGLQTFLIASFLAIGLFTTPYVAATIKRLKMLKRTGRKL</sequence>
<evidence type="ECO:0000313" key="10">
    <source>
        <dbReference type="EMBL" id="KRL65580.1"/>
    </source>
</evidence>
<keyword evidence="11" id="KW-1185">Reference proteome</keyword>
<keyword evidence="2" id="KW-1003">Cell membrane</keyword>